<dbReference type="PANTHER" id="PTHR30329:SF21">
    <property type="entry name" value="LIPOPROTEIN YIAD-RELATED"/>
    <property type="match status" value="1"/>
</dbReference>
<organism evidence="4 5">
    <name type="scientific">Saezia sanguinis</name>
    <dbReference type="NCBI Taxonomy" id="1965230"/>
    <lineage>
        <taxon>Bacteria</taxon>
        <taxon>Pseudomonadati</taxon>
        <taxon>Pseudomonadota</taxon>
        <taxon>Betaproteobacteria</taxon>
        <taxon>Burkholderiales</taxon>
        <taxon>Saeziaceae</taxon>
        <taxon>Saezia</taxon>
    </lineage>
</organism>
<dbReference type="AlphaFoldDB" id="A0A433SBR6"/>
<dbReference type="InterPro" id="IPR050330">
    <property type="entry name" value="Bact_OuterMem_StrucFunc"/>
</dbReference>
<dbReference type="PROSITE" id="PS51123">
    <property type="entry name" value="OMPA_2"/>
    <property type="match status" value="1"/>
</dbReference>
<sequence>MSDASEGDGQSAALVAIGAMAAVAIGIALWIGIAQPHKTAAVTTASSSPATVAQQAAGNHNASLASPESSVEAVAAEQVASVTIVNGNVHFYFAPGKADLADGAKAALADAVAAAKRGRFLVISGFHDPTGDPAANEELAKQRALNVRAALVAMGVPQAQLYLLRPTETTGDGSYAQARRVEVVIVEKADFSADALLEVVQQPEESGSAN</sequence>
<keyword evidence="2" id="KW-0812">Transmembrane</keyword>
<feature type="domain" description="OmpA-like" evidence="3">
    <location>
        <begin position="80"/>
        <end position="189"/>
    </location>
</feature>
<dbReference type="InterPro" id="IPR036737">
    <property type="entry name" value="OmpA-like_sf"/>
</dbReference>
<feature type="transmembrane region" description="Helical" evidence="2">
    <location>
        <begin position="12"/>
        <end position="33"/>
    </location>
</feature>
<comment type="caution">
    <text evidence="4">The sequence shown here is derived from an EMBL/GenBank/DDBJ whole genome shotgun (WGS) entry which is preliminary data.</text>
</comment>
<dbReference type="Gene3D" id="3.30.1330.60">
    <property type="entry name" value="OmpA-like domain"/>
    <property type="match status" value="1"/>
</dbReference>
<dbReference type="InterPro" id="IPR006665">
    <property type="entry name" value="OmpA-like"/>
</dbReference>
<name>A0A433SBR6_9BURK</name>
<dbReference type="PANTHER" id="PTHR30329">
    <property type="entry name" value="STATOR ELEMENT OF FLAGELLAR MOTOR COMPLEX"/>
    <property type="match status" value="1"/>
</dbReference>
<dbReference type="Proteomes" id="UP000286947">
    <property type="component" value="Unassembled WGS sequence"/>
</dbReference>
<protein>
    <recommendedName>
        <fullName evidence="3">OmpA-like domain-containing protein</fullName>
    </recommendedName>
</protein>
<keyword evidence="2" id="KW-1133">Transmembrane helix</keyword>
<evidence type="ECO:0000259" key="3">
    <source>
        <dbReference type="PROSITE" id="PS51123"/>
    </source>
</evidence>
<dbReference type="Pfam" id="PF00691">
    <property type="entry name" value="OmpA"/>
    <property type="match status" value="1"/>
</dbReference>
<gene>
    <name evidence="4" type="ORF">CUZ56_02261</name>
</gene>
<accession>A0A433SBR6</accession>
<keyword evidence="5" id="KW-1185">Reference proteome</keyword>
<evidence type="ECO:0000313" key="4">
    <source>
        <dbReference type="EMBL" id="RUS66182.1"/>
    </source>
</evidence>
<dbReference type="GO" id="GO:0016020">
    <property type="term" value="C:membrane"/>
    <property type="evidence" value="ECO:0007669"/>
    <property type="project" value="UniProtKB-UniRule"/>
</dbReference>
<reference evidence="4 5" key="1">
    <citation type="submission" date="2018-01" db="EMBL/GenBank/DDBJ databases">
        <title>Saezia sanguinis gen. nov., sp. nov., in the order Burkholderiales isolated from human blood.</title>
        <authorList>
            <person name="Medina-Pascual M.J."/>
            <person name="Valdezate S."/>
            <person name="Monzon S."/>
            <person name="Cuesta I."/>
            <person name="Carrasco G."/>
            <person name="Villalon P."/>
            <person name="Saez-Nieto J.A."/>
        </authorList>
    </citation>
    <scope>NUCLEOTIDE SEQUENCE [LARGE SCALE GENOMIC DNA]</scope>
    <source>
        <strain evidence="4 5">CNM695-12</strain>
    </source>
</reference>
<dbReference type="EMBL" id="PQSP01000006">
    <property type="protein sequence ID" value="RUS66182.1"/>
    <property type="molecule type" value="Genomic_DNA"/>
</dbReference>
<evidence type="ECO:0000256" key="2">
    <source>
        <dbReference type="SAM" id="Phobius"/>
    </source>
</evidence>
<evidence type="ECO:0000313" key="5">
    <source>
        <dbReference type="Proteomes" id="UP000286947"/>
    </source>
</evidence>
<keyword evidence="1 2" id="KW-0472">Membrane</keyword>
<proteinExistence type="predicted"/>
<evidence type="ECO:0000256" key="1">
    <source>
        <dbReference type="PROSITE-ProRule" id="PRU00473"/>
    </source>
</evidence>
<dbReference type="SUPFAM" id="SSF103088">
    <property type="entry name" value="OmpA-like"/>
    <property type="match status" value="1"/>
</dbReference>